<keyword evidence="10" id="KW-1133">Transmembrane helix</keyword>
<dbReference type="InterPro" id="IPR000014">
    <property type="entry name" value="PAS"/>
</dbReference>
<dbReference type="GO" id="GO:0005524">
    <property type="term" value="F:ATP binding"/>
    <property type="evidence" value="ECO:0007669"/>
    <property type="project" value="UniProtKB-KW"/>
</dbReference>
<dbReference type="Gene3D" id="3.30.565.10">
    <property type="entry name" value="Histidine kinase-like ATPase, C-terminal domain"/>
    <property type="match status" value="1"/>
</dbReference>
<dbReference type="InterPro" id="IPR005467">
    <property type="entry name" value="His_kinase_dom"/>
</dbReference>
<evidence type="ECO:0000256" key="10">
    <source>
        <dbReference type="SAM" id="Phobius"/>
    </source>
</evidence>
<proteinExistence type="predicted"/>
<dbReference type="EC" id="2.7.13.3" evidence="2"/>
<dbReference type="Pfam" id="PF00512">
    <property type="entry name" value="HisKA"/>
    <property type="match status" value="1"/>
</dbReference>
<dbReference type="SMART" id="SM00387">
    <property type="entry name" value="HATPase_c"/>
    <property type="match status" value="1"/>
</dbReference>
<dbReference type="SUPFAM" id="SSF55874">
    <property type="entry name" value="ATPase domain of HSP90 chaperone/DNA topoisomerase II/histidine kinase"/>
    <property type="match status" value="1"/>
</dbReference>
<feature type="domain" description="Histidine kinase" evidence="11">
    <location>
        <begin position="296"/>
        <end position="512"/>
    </location>
</feature>
<keyword evidence="8" id="KW-0902">Two-component regulatory system</keyword>
<sequence>MEGADKIVYLAAAMAAAGVVFIADLWLPVHSAIAALYMIVVVIIAGGGLQKLVVPAGAACLILTVIAYFISPVTAANPHAAPDLIISDLVIACVTALAFRLSLQTAPLIAAEREAHEARRISEERYSAIFHQSPVSIWESDWTRVFAHMRATGITSESLRASTDAISVLRNLGSTHIANKATARLFGTDSPDAMAGKTFVAHYMPSTEAALAEIFATFLEGGQMREVETQFRTAKGKVIDVLWRATLLQGQSEWSRVLITAIDVTDHNQARAKLEQAAADLAHAARVSTLGQLSASIAHEVSQPLAAIKTYGESAKRWLAAPTPDLTEVGLCLDGVVANSTRASEILARVRSLARKDTPEPEPFDLAGLIAESVRMLQREANAHATHIRELVEPGLPVAFANRVQIQQVVVNLVLNAIQAMDKIDGRPREVVISLSMAPNQMVNIEVRDNGTGIALENPNEIFQPFHTTKANGMGMGLAICRSIVEAHGGAIRAENNIGMGAAVCFTVPTEVRIADTTQRHPLGDVGRAKDPMASSTIAAGELSRKLGDSPQGFTTPTKH</sequence>
<dbReference type="InterPro" id="IPR004358">
    <property type="entry name" value="Sig_transdc_His_kin-like_C"/>
</dbReference>
<keyword evidence="7" id="KW-0067">ATP-binding</keyword>
<dbReference type="SMART" id="SM00388">
    <property type="entry name" value="HisKA"/>
    <property type="match status" value="1"/>
</dbReference>
<dbReference type="PANTHER" id="PTHR43065">
    <property type="entry name" value="SENSOR HISTIDINE KINASE"/>
    <property type="match status" value="1"/>
</dbReference>
<dbReference type="CDD" id="cd00130">
    <property type="entry name" value="PAS"/>
    <property type="match status" value="1"/>
</dbReference>
<dbReference type="Gene3D" id="1.10.287.130">
    <property type="match status" value="1"/>
</dbReference>
<reference evidence="12 13" key="1">
    <citation type="submission" date="2020-02" db="EMBL/GenBank/DDBJ databases">
        <authorList>
            <person name="Li G."/>
        </authorList>
    </citation>
    <scope>NUCLEOTIDE SEQUENCE [LARGE SCALE GENOMIC DNA]</scope>
    <source>
        <strain evidence="12 13">DSM 102029</strain>
    </source>
</reference>
<dbReference type="InterPro" id="IPR036097">
    <property type="entry name" value="HisK_dim/P_sf"/>
</dbReference>
<feature type="transmembrane region" description="Helical" evidence="10">
    <location>
        <begin position="52"/>
        <end position="72"/>
    </location>
</feature>
<evidence type="ECO:0000256" key="2">
    <source>
        <dbReference type="ARBA" id="ARBA00012438"/>
    </source>
</evidence>
<keyword evidence="4" id="KW-0808">Transferase</keyword>
<dbReference type="Proteomes" id="UP000464751">
    <property type="component" value="Chromosome"/>
</dbReference>
<dbReference type="GO" id="GO:0000155">
    <property type="term" value="F:phosphorelay sensor kinase activity"/>
    <property type="evidence" value="ECO:0007669"/>
    <property type="project" value="InterPro"/>
</dbReference>
<keyword evidence="5" id="KW-0547">Nucleotide-binding</keyword>
<dbReference type="SUPFAM" id="SSF55785">
    <property type="entry name" value="PYP-like sensor domain (PAS domain)"/>
    <property type="match status" value="1"/>
</dbReference>
<dbReference type="Gene3D" id="3.30.450.20">
    <property type="entry name" value="PAS domain"/>
    <property type="match status" value="1"/>
</dbReference>
<keyword evidence="13" id="KW-1185">Reference proteome</keyword>
<accession>A0A6P1YTC2</accession>
<dbReference type="SUPFAM" id="SSF47384">
    <property type="entry name" value="Homodimeric domain of signal transducing histidine kinase"/>
    <property type="match status" value="1"/>
</dbReference>
<dbReference type="InterPro" id="IPR035965">
    <property type="entry name" value="PAS-like_dom_sf"/>
</dbReference>
<dbReference type="EMBL" id="CP048630">
    <property type="protein sequence ID" value="QIB36091.1"/>
    <property type="molecule type" value="Genomic_DNA"/>
</dbReference>
<comment type="catalytic activity">
    <reaction evidence="1">
        <text>ATP + protein L-histidine = ADP + protein N-phospho-L-histidine.</text>
        <dbReference type="EC" id="2.7.13.3"/>
    </reaction>
</comment>
<keyword evidence="3" id="KW-0597">Phosphoprotein</keyword>
<dbReference type="InterPro" id="IPR003661">
    <property type="entry name" value="HisK_dim/P_dom"/>
</dbReference>
<evidence type="ECO:0000256" key="4">
    <source>
        <dbReference type="ARBA" id="ARBA00022679"/>
    </source>
</evidence>
<feature type="transmembrane region" description="Helical" evidence="10">
    <location>
        <begin position="7"/>
        <end position="23"/>
    </location>
</feature>
<evidence type="ECO:0000256" key="7">
    <source>
        <dbReference type="ARBA" id="ARBA00022840"/>
    </source>
</evidence>
<evidence type="ECO:0000256" key="1">
    <source>
        <dbReference type="ARBA" id="ARBA00000085"/>
    </source>
</evidence>
<evidence type="ECO:0000313" key="13">
    <source>
        <dbReference type="Proteomes" id="UP000464751"/>
    </source>
</evidence>
<evidence type="ECO:0000256" key="5">
    <source>
        <dbReference type="ARBA" id="ARBA00022741"/>
    </source>
</evidence>
<dbReference type="KEGG" id="apra:G3A50_05140"/>
<dbReference type="InterPro" id="IPR003594">
    <property type="entry name" value="HATPase_dom"/>
</dbReference>
<evidence type="ECO:0000313" key="12">
    <source>
        <dbReference type="EMBL" id="QIB36091.1"/>
    </source>
</evidence>
<dbReference type="Pfam" id="PF02518">
    <property type="entry name" value="HATPase_c"/>
    <property type="match status" value="1"/>
</dbReference>
<dbReference type="CDD" id="cd00082">
    <property type="entry name" value="HisKA"/>
    <property type="match status" value="1"/>
</dbReference>
<dbReference type="PROSITE" id="PS50109">
    <property type="entry name" value="HIS_KIN"/>
    <property type="match status" value="1"/>
</dbReference>
<name>A0A6P1YTC2_9HYPH</name>
<dbReference type="NCBIfam" id="TIGR00229">
    <property type="entry name" value="sensory_box"/>
    <property type="match status" value="1"/>
</dbReference>
<dbReference type="PANTHER" id="PTHR43065:SF10">
    <property type="entry name" value="PEROXIDE STRESS-ACTIVATED HISTIDINE KINASE MAK3"/>
    <property type="match status" value="1"/>
</dbReference>
<organism evidence="12 13">
    <name type="scientific">Ancylobacter pratisalsi</name>
    <dbReference type="NCBI Taxonomy" id="1745854"/>
    <lineage>
        <taxon>Bacteria</taxon>
        <taxon>Pseudomonadati</taxon>
        <taxon>Pseudomonadota</taxon>
        <taxon>Alphaproteobacteria</taxon>
        <taxon>Hyphomicrobiales</taxon>
        <taxon>Xanthobacteraceae</taxon>
        <taxon>Ancylobacter</taxon>
    </lineage>
</organism>
<dbReference type="AlphaFoldDB" id="A0A6P1YTC2"/>
<evidence type="ECO:0000256" key="8">
    <source>
        <dbReference type="ARBA" id="ARBA00023012"/>
    </source>
</evidence>
<gene>
    <name evidence="12" type="ORF">G3A50_05140</name>
</gene>
<evidence type="ECO:0000256" key="3">
    <source>
        <dbReference type="ARBA" id="ARBA00022553"/>
    </source>
</evidence>
<protein>
    <recommendedName>
        <fullName evidence="2">histidine kinase</fullName>
        <ecNumber evidence="2">2.7.13.3</ecNumber>
    </recommendedName>
</protein>
<keyword evidence="10" id="KW-0472">Membrane</keyword>
<evidence type="ECO:0000259" key="11">
    <source>
        <dbReference type="PROSITE" id="PS50109"/>
    </source>
</evidence>
<dbReference type="PRINTS" id="PR00344">
    <property type="entry name" value="BCTRLSENSOR"/>
</dbReference>
<keyword evidence="10" id="KW-0812">Transmembrane</keyword>
<dbReference type="InterPro" id="IPR036890">
    <property type="entry name" value="HATPase_C_sf"/>
</dbReference>
<feature type="region of interest" description="Disordered" evidence="9">
    <location>
        <begin position="539"/>
        <end position="560"/>
    </location>
</feature>
<keyword evidence="6" id="KW-0418">Kinase</keyword>
<evidence type="ECO:0000256" key="6">
    <source>
        <dbReference type="ARBA" id="ARBA00022777"/>
    </source>
</evidence>
<evidence type="ECO:0000256" key="9">
    <source>
        <dbReference type="SAM" id="MobiDB-lite"/>
    </source>
</evidence>
<feature type="transmembrane region" description="Helical" evidence="10">
    <location>
        <begin position="29"/>
        <end position="45"/>
    </location>
</feature>